<evidence type="ECO:0000256" key="1">
    <source>
        <dbReference type="SAM" id="MobiDB-lite"/>
    </source>
</evidence>
<dbReference type="GeneID" id="78557644"/>
<keyword evidence="4" id="KW-1185">Reference proteome</keyword>
<dbReference type="Proteomes" id="UP000317951">
    <property type="component" value="Unassembled WGS sequence"/>
</dbReference>
<reference evidence="3 5" key="2">
    <citation type="submission" date="2019-06" db="EMBL/GenBank/DDBJ databases">
        <title>Pseudomonas bimorpha sp. nov. isolated from bovine raw milk and skim milk concentrate.</title>
        <authorList>
            <person name="Hofmann K."/>
            <person name="Huptas C."/>
            <person name="Doll E."/>
            <person name="Scherer S."/>
            <person name="Wenning M."/>
        </authorList>
    </citation>
    <scope>NUCLEOTIDE SEQUENCE [LARGE SCALE GENOMIC DNA]</scope>
    <source>
        <strain evidence="3 5">DSM 17835</strain>
    </source>
</reference>
<evidence type="ECO:0000313" key="4">
    <source>
        <dbReference type="Proteomes" id="UP000182858"/>
    </source>
</evidence>
<evidence type="ECO:0000313" key="5">
    <source>
        <dbReference type="Proteomes" id="UP000317951"/>
    </source>
</evidence>
<sequence length="297" mass="32356">MTSHANTTDKKRSTGTVTAKIDETKNGKHNFKADAGRQHFYKAGEHWFIVASEHLSAPYAGFYGISIDLPSSFKDDGVQRTYHFPSEVTGGLTIPWNTGGLVCRAISGSITLSLKDEVMTAKFAFEARNESYKHDVSLTGGDLKLSGASIPKSQSGDFDATFEGGGFPNDKFKADHVEIYAVSQPDAPRRFNIAGVENYTPINFARIVVQINEGLPPEKYELKGDVYKVGVLCFKNPNFGPFRAQSGTLTIESHPSTGHGKGTFKCEFSPGNGVPPFKATGTFNVRAPILYKDESEI</sequence>
<dbReference type="Proteomes" id="UP000182858">
    <property type="component" value="Chromosome I"/>
</dbReference>
<dbReference type="AlphaFoldDB" id="A0A5C5Q6V5"/>
<name>A0A5C5Q6V5_9PSED</name>
<gene>
    <name evidence="3" type="ORF">FIV36_25745</name>
    <name evidence="2" type="ORF">SAMN05216591_4357</name>
</gene>
<accession>A0A5C5Q6V5</accession>
<feature type="region of interest" description="Disordered" evidence="1">
    <location>
        <begin position="1"/>
        <end position="22"/>
    </location>
</feature>
<proteinExistence type="predicted"/>
<evidence type="ECO:0000313" key="3">
    <source>
        <dbReference type="EMBL" id="TWS01319.1"/>
    </source>
</evidence>
<protein>
    <submittedName>
        <fullName evidence="3">Uncharacterized protein</fullName>
    </submittedName>
</protein>
<dbReference type="RefSeq" id="WP_130926122.1">
    <property type="nucleotide sequence ID" value="NZ_LT629689.1"/>
</dbReference>
<organism evidence="3 5">
    <name type="scientific">Pseudomonas extremaustralis</name>
    <dbReference type="NCBI Taxonomy" id="359110"/>
    <lineage>
        <taxon>Bacteria</taxon>
        <taxon>Pseudomonadati</taxon>
        <taxon>Pseudomonadota</taxon>
        <taxon>Gammaproteobacteria</taxon>
        <taxon>Pseudomonadales</taxon>
        <taxon>Pseudomonadaceae</taxon>
        <taxon>Pseudomonas</taxon>
    </lineage>
</organism>
<dbReference type="EMBL" id="VFET01000029">
    <property type="protein sequence ID" value="TWS01319.1"/>
    <property type="molecule type" value="Genomic_DNA"/>
</dbReference>
<reference evidence="2 4" key="1">
    <citation type="submission" date="2016-10" db="EMBL/GenBank/DDBJ databases">
        <authorList>
            <person name="Varghese N."/>
            <person name="Submissions S."/>
        </authorList>
    </citation>
    <scope>NUCLEOTIDE SEQUENCE [LARGE SCALE GENOMIC DNA]</scope>
    <source>
        <strain evidence="2 4">DSM 17835</strain>
    </source>
</reference>
<evidence type="ECO:0000313" key="2">
    <source>
        <dbReference type="EMBL" id="SDF91659.1"/>
    </source>
</evidence>
<dbReference type="EMBL" id="LT629689">
    <property type="protein sequence ID" value="SDF91659.1"/>
    <property type="molecule type" value="Genomic_DNA"/>
</dbReference>